<feature type="compositionally biased region" description="Polar residues" evidence="1">
    <location>
        <begin position="935"/>
        <end position="954"/>
    </location>
</feature>
<evidence type="ECO:0000256" key="1">
    <source>
        <dbReference type="SAM" id="MobiDB-lite"/>
    </source>
</evidence>
<comment type="caution">
    <text evidence="2">The sequence shown here is derived from an EMBL/GenBank/DDBJ whole genome shotgun (WGS) entry which is preliminary data.</text>
</comment>
<feature type="region of interest" description="Disordered" evidence="1">
    <location>
        <begin position="930"/>
        <end position="965"/>
    </location>
</feature>
<dbReference type="OrthoDB" id="8021929at2759"/>
<gene>
    <name evidence="2" type="ORF">M5D96_000089</name>
</gene>
<protein>
    <submittedName>
        <fullName evidence="2">Uncharacterized protein</fullName>
    </submittedName>
</protein>
<dbReference type="Proteomes" id="UP001059596">
    <property type="component" value="Chromosome 3R"/>
</dbReference>
<feature type="region of interest" description="Disordered" evidence="1">
    <location>
        <begin position="872"/>
        <end position="895"/>
    </location>
</feature>
<evidence type="ECO:0000313" key="2">
    <source>
        <dbReference type="EMBL" id="KAI8043941.1"/>
    </source>
</evidence>
<dbReference type="EMBL" id="JAMKOV010000001">
    <property type="protein sequence ID" value="KAI8043941.1"/>
    <property type="molecule type" value="Genomic_DNA"/>
</dbReference>
<organism evidence="2 3">
    <name type="scientific">Drosophila gunungcola</name>
    <name type="common">fruit fly</name>
    <dbReference type="NCBI Taxonomy" id="103775"/>
    <lineage>
        <taxon>Eukaryota</taxon>
        <taxon>Metazoa</taxon>
        <taxon>Ecdysozoa</taxon>
        <taxon>Arthropoda</taxon>
        <taxon>Hexapoda</taxon>
        <taxon>Insecta</taxon>
        <taxon>Pterygota</taxon>
        <taxon>Neoptera</taxon>
        <taxon>Endopterygota</taxon>
        <taxon>Diptera</taxon>
        <taxon>Brachycera</taxon>
        <taxon>Muscomorpha</taxon>
        <taxon>Ephydroidea</taxon>
        <taxon>Drosophilidae</taxon>
        <taxon>Drosophila</taxon>
        <taxon>Sophophora</taxon>
    </lineage>
</organism>
<dbReference type="CDD" id="cd21840">
    <property type="entry name" value="CAL1_NTD"/>
    <property type="match status" value="1"/>
</dbReference>
<feature type="compositionally biased region" description="Polar residues" evidence="1">
    <location>
        <begin position="812"/>
        <end position="826"/>
    </location>
</feature>
<reference evidence="2" key="1">
    <citation type="journal article" date="2023" name="Genome Biol. Evol.">
        <title>Long-read-based Genome Assembly of Drosophila gunungcola Reveals Fewer Chemosensory Genes in Flower-breeding Species.</title>
        <authorList>
            <person name="Negi A."/>
            <person name="Liao B.Y."/>
            <person name="Yeh S.D."/>
        </authorList>
    </citation>
    <scope>NUCLEOTIDE SEQUENCE</scope>
    <source>
        <strain evidence="2">Sukarami</strain>
    </source>
</reference>
<name>A0A9Q0BTT8_9MUSC</name>
<feature type="compositionally biased region" description="Basic residues" evidence="1">
    <location>
        <begin position="787"/>
        <end position="798"/>
    </location>
</feature>
<proteinExistence type="predicted"/>
<dbReference type="AlphaFoldDB" id="A0A9Q0BTT8"/>
<feature type="compositionally biased region" description="Low complexity" evidence="1">
    <location>
        <begin position="765"/>
        <end position="775"/>
    </location>
</feature>
<evidence type="ECO:0000313" key="3">
    <source>
        <dbReference type="Proteomes" id="UP001059596"/>
    </source>
</evidence>
<feature type="compositionally biased region" description="Polar residues" evidence="1">
    <location>
        <begin position="713"/>
        <end position="725"/>
    </location>
</feature>
<feature type="region of interest" description="Disordered" evidence="1">
    <location>
        <begin position="665"/>
        <end position="838"/>
    </location>
</feature>
<accession>A0A9Q0BTT8</accession>
<sequence length="1107" mass="124256">MSQALVNEETLEAMAYERSMVWSSVLKDFSNMGDGMELDVAQFDDLFQDEDDENPDLQDEEEAAEDDVPDAKLELGHINTTTASVAELTLLLCAGKDDETKAEIEEFLNQTVPVVEGHKRKWREAGLDRILDTFDEKQIEHHVGSWMRRHNNVYLEATSPKYLHSEAHSISDQSDESLHSIDTARYIQQSRRRKAHLTSKNSNMTTIKMYRKNPHKRDELRAKYAYDDEQEHRHHMQALLHRRQEKERQLAYLASTPMHCIHSSSPHVRRKHLRKRRANSWLCDSSLSSEEGPSFNGCDCQTCRRHHALSRSAYQYCPYSRSQREYHHRQAASRTVHTARRHHTFDMDLDLRPRLPENECSCCNSERLCSNVVHIANSSTEEWVVENRSSPELLEAQVKARKHKQQLVAPQSARSKFHEQRVSKIKAASASKLVRSKANCMPMFDSDTSDEDRTLEKWRLFNFSERIKGKLITTPKTSGKTTQYIAFSEKKVSKKAYPVTSKCLPQIKEEKSTLSEDIIGILSSGESEGLSIPKLTHLHAKCESSDESEVEIKGRKRLVSFSVANAKTIRAPFLNLPHISENEALINTKVSHAQIEGEYSEKKQANKEISIKSSAPLVTSAKKCNQKAITAVPSSFPQVEEKAVPLPGSGNKKAKKTITTPLIKENKKDKGSNIPKKIHARIESKTSDECDEEVLERKRNVKSKCPAAKKTSKQTTNPDENSTLPQIPKELTNYEILEMNSSSSSTSHEILNKNPVVSREKPKKSSSNIKIIAESEATEKASTPQVKKTKRNSGKKKIVNPTLPQLIEEVPNRSSDSQTKPEQNRSLKVPKTNLKKSRSSITEVILEDNTNKESDSEVDVRKALALSKATYKEEQLKRRKAKKQTSKEQDLPPIEQSLSIFNNQSVACNSTALANDTACNRVLPKRRTVKRAAAVSSTQEQAATNDSTSPTGSSVPEVGATSGDPDCTVVTSTTCCEPPSASEPIRPPLKLTKRGILLRSSTEPDAGNFTLTEQALGNIIGERWARKYLKYHIGSRSFDSRHSVYYQPTPQLAAALSAPQDVQQTLANISSSSSGSSDDDIFEQFNRYGTVYSVLEKTGVDKAKAEA</sequence>
<keyword evidence="3" id="KW-1185">Reference proteome</keyword>